<proteinExistence type="predicted"/>
<evidence type="ECO:0000259" key="2">
    <source>
        <dbReference type="PROSITE" id="PS50925"/>
    </source>
</evidence>
<dbReference type="SMART" id="SM00220">
    <property type="entry name" value="S_TKc"/>
    <property type="match status" value="1"/>
</dbReference>
<evidence type="ECO:0008006" key="5">
    <source>
        <dbReference type="Google" id="ProtNLM"/>
    </source>
</evidence>
<dbReference type="AlphaFoldDB" id="A0A9W7B9N8"/>
<gene>
    <name evidence="3" type="ORF">TrST_g5561</name>
</gene>
<protein>
    <recommendedName>
        <fullName evidence="5">Protein kinase domain-containing protein</fullName>
    </recommendedName>
</protein>
<dbReference type="InterPro" id="IPR000719">
    <property type="entry name" value="Prot_kinase_dom"/>
</dbReference>
<dbReference type="InterPro" id="IPR036046">
    <property type="entry name" value="Acylphosphatase-like_dom_sf"/>
</dbReference>
<comment type="caution">
    <text evidence="3">The sequence shown here is derived from an EMBL/GenBank/DDBJ whole genome shotgun (WGS) entry which is preliminary data.</text>
</comment>
<dbReference type="InterPro" id="IPR007024">
    <property type="entry name" value="BLUF_domain"/>
</dbReference>
<accession>A0A9W7B9N8</accession>
<dbReference type="GO" id="GO:0005524">
    <property type="term" value="F:ATP binding"/>
    <property type="evidence" value="ECO:0007669"/>
    <property type="project" value="InterPro"/>
</dbReference>
<dbReference type="SMART" id="SM01034">
    <property type="entry name" value="BLUF"/>
    <property type="match status" value="1"/>
</dbReference>
<dbReference type="SUPFAM" id="SSF54975">
    <property type="entry name" value="Acylphosphatase/BLUF domain-like"/>
    <property type="match status" value="1"/>
</dbReference>
<sequence length="529" mass="59956">MGSGQSGVALTVEECLGPDQLSLDEIDVLNELPSHVFTTNIVVSGMDEVDIFLSLKYVCKLTEQASTPEHMQYIVESARDFNESNDIRGEICLLNLFEQSYCVTQTIEGPVRTVVLLWNRIKADPRIREIVQSSYSLKGQRDYTSWNLSMRGAWDGGGRFGERNFMSQHCKRKILQQNRNKTVYVVEDMRTNKHYVMKETILVEMMPGLNLPCTNESDLLRHIYANNNYVEGNIGIISAPDVFHELSRISMVFSLYDRDLYNAVKDYTSRYGSIGLPDQVVVTYIAQLLEALLILKERGIVHRDIKPENICLDDNGNLVLLDFDNAMRAPQSANPDSNHASDNASNHAHETPSVLIGAPLFVTPETFRRLEYSYSTDLWSVAVVGCELHSSRLPWNVSTNMSIDEIGMTILTRPAVKPRTMNDELWRFLSGIFMNSQQRISLEEAIEDPIFTGFTFGRHDEVTGDFIPGNIFDRHDHLQEMRVTCQTGGHLSEVTASSSRKRFLAVQTNNESSMIGRDRGEFVQSWNTL</sequence>
<dbReference type="GO" id="GO:0005737">
    <property type="term" value="C:cytoplasm"/>
    <property type="evidence" value="ECO:0007669"/>
    <property type="project" value="TreeGrafter"/>
</dbReference>
<dbReference type="PROSITE" id="PS00108">
    <property type="entry name" value="PROTEIN_KINASE_ST"/>
    <property type="match status" value="1"/>
</dbReference>
<evidence type="ECO:0000313" key="3">
    <source>
        <dbReference type="EMBL" id="GMH86412.1"/>
    </source>
</evidence>
<evidence type="ECO:0000313" key="4">
    <source>
        <dbReference type="Proteomes" id="UP001165085"/>
    </source>
</evidence>
<dbReference type="PROSITE" id="PS50925">
    <property type="entry name" value="BLUF"/>
    <property type="match status" value="1"/>
</dbReference>
<dbReference type="SUPFAM" id="SSF56112">
    <property type="entry name" value="Protein kinase-like (PK-like)"/>
    <property type="match status" value="1"/>
</dbReference>
<dbReference type="GO" id="GO:0071949">
    <property type="term" value="F:FAD binding"/>
    <property type="evidence" value="ECO:0007669"/>
    <property type="project" value="InterPro"/>
</dbReference>
<evidence type="ECO:0000259" key="1">
    <source>
        <dbReference type="PROSITE" id="PS50011"/>
    </source>
</evidence>
<dbReference type="OrthoDB" id="504170at2759"/>
<keyword evidence="4" id="KW-1185">Reference proteome</keyword>
<feature type="domain" description="BLUF" evidence="2">
    <location>
        <begin position="52"/>
        <end position="149"/>
    </location>
</feature>
<dbReference type="InterPro" id="IPR008271">
    <property type="entry name" value="Ser/Thr_kinase_AS"/>
</dbReference>
<dbReference type="GO" id="GO:0009882">
    <property type="term" value="F:blue light photoreceptor activity"/>
    <property type="evidence" value="ECO:0007669"/>
    <property type="project" value="InterPro"/>
</dbReference>
<dbReference type="PROSITE" id="PS50011">
    <property type="entry name" value="PROTEIN_KINASE_DOM"/>
    <property type="match status" value="1"/>
</dbReference>
<organism evidence="3 4">
    <name type="scientific">Triparma strigata</name>
    <dbReference type="NCBI Taxonomy" id="1606541"/>
    <lineage>
        <taxon>Eukaryota</taxon>
        <taxon>Sar</taxon>
        <taxon>Stramenopiles</taxon>
        <taxon>Ochrophyta</taxon>
        <taxon>Bolidophyceae</taxon>
        <taxon>Parmales</taxon>
        <taxon>Triparmaceae</taxon>
        <taxon>Triparma</taxon>
    </lineage>
</organism>
<dbReference type="GO" id="GO:0004674">
    <property type="term" value="F:protein serine/threonine kinase activity"/>
    <property type="evidence" value="ECO:0007669"/>
    <property type="project" value="TreeGrafter"/>
</dbReference>
<dbReference type="Gene3D" id="1.10.510.10">
    <property type="entry name" value="Transferase(Phosphotransferase) domain 1"/>
    <property type="match status" value="1"/>
</dbReference>
<name>A0A9W7B9N8_9STRA</name>
<dbReference type="Pfam" id="PF04940">
    <property type="entry name" value="BLUF"/>
    <property type="match status" value="1"/>
</dbReference>
<dbReference type="Pfam" id="PF00069">
    <property type="entry name" value="Pkinase"/>
    <property type="match status" value="1"/>
</dbReference>
<dbReference type="Gene3D" id="3.30.70.100">
    <property type="match status" value="1"/>
</dbReference>
<dbReference type="EMBL" id="BRXY01000313">
    <property type="protein sequence ID" value="GMH86412.1"/>
    <property type="molecule type" value="Genomic_DNA"/>
</dbReference>
<dbReference type="Proteomes" id="UP001165085">
    <property type="component" value="Unassembled WGS sequence"/>
</dbReference>
<feature type="domain" description="Protein kinase" evidence="1">
    <location>
        <begin position="169"/>
        <end position="451"/>
    </location>
</feature>
<reference evidence="4" key="1">
    <citation type="journal article" date="2023" name="Commun. Biol.">
        <title>Genome analysis of Parmales, the sister group of diatoms, reveals the evolutionary specialization of diatoms from phago-mixotrophs to photoautotrophs.</title>
        <authorList>
            <person name="Ban H."/>
            <person name="Sato S."/>
            <person name="Yoshikawa S."/>
            <person name="Yamada K."/>
            <person name="Nakamura Y."/>
            <person name="Ichinomiya M."/>
            <person name="Sato N."/>
            <person name="Blanc-Mathieu R."/>
            <person name="Endo H."/>
            <person name="Kuwata A."/>
            <person name="Ogata H."/>
        </authorList>
    </citation>
    <scope>NUCLEOTIDE SEQUENCE [LARGE SCALE GENOMIC DNA]</scope>
    <source>
        <strain evidence="4">NIES 3701</strain>
    </source>
</reference>
<dbReference type="InterPro" id="IPR011009">
    <property type="entry name" value="Kinase-like_dom_sf"/>
</dbReference>
<dbReference type="PANTHER" id="PTHR24361">
    <property type="entry name" value="MITOGEN-ACTIVATED KINASE KINASE KINASE"/>
    <property type="match status" value="1"/>
</dbReference>
<dbReference type="InterPro" id="IPR053235">
    <property type="entry name" value="Ser_Thr_kinase"/>
</dbReference>